<evidence type="ECO:0000313" key="3">
    <source>
        <dbReference type="Proteomes" id="UP000269396"/>
    </source>
</evidence>
<dbReference type="Proteomes" id="UP000269396">
    <property type="component" value="Unassembled WGS sequence"/>
</dbReference>
<dbReference type="Gene3D" id="3.30.420.10">
    <property type="entry name" value="Ribonuclease H-like superfamily/Ribonuclease H"/>
    <property type="match status" value="1"/>
</dbReference>
<accession>A0A183Q6F0</accession>
<dbReference type="EMBL" id="UZAL01050237">
    <property type="protein sequence ID" value="VDP86665.1"/>
    <property type="molecule type" value="Genomic_DNA"/>
</dbReference>
<dbReference type="InterPro" id="IPR036397">
    <property type="entry name" value="RNaseH_sf"/>
</dbReference>
<dbReference type="PANTHER" id="PTHR38681">
    <property type="entry name" value="RETROVIRUS-RELATED POL POLYPROTEIN FROM TRANSPOSON 412-LIKE PROTEIN-RELATED"/>
    <property type="match status" value="1"/>
</dbReference>
<evidence type="ECO:0000313" key="2">
    <source>
        <dbReference type="EMBL" id="VDP86665.1"/>
    </source>
</evidence>
<dbReference type="PANTHER" id="PTHR38681:SF1">
    <property type="entry name" value="RETROVIRUS-RELATED POL POLYPROTEIN FROM TRANSPOSON 412-LIKE PROTEIN"/>
    <property type="match status" value="1"/>
</dbReference>
<dbReference type="InterPro" id="IPR012337">
    <property type="entry name" value="RNaseH-like_sf"/>
</dbReference>
<proteinExistence type="predicted"/>
<name>A0A183Q6F0_9TREM</name>
<organism evidence="2 3">
    <name type="scientific">Schistosoma mattheei</name>
    <dbReference type="NCBI Taxonomy" id="31246"/>
    <lineage>
        <taxon>Eukaryota</taxon>
        <taxon>Metazoa</taxon>
        <taxon>Spiralia</taxon>
        <taxon>Lophotrochozoa</taxon>
        <taxon>Platyhelminthes</taxon>
        <taxon>Trematoda</taxon>
        <taxon>Digenea</taxon>
        <taxon>Strigeidida</taxon>
        <taxon>Schistosomatoidea</taxon>
        <taxon>Schistosomatidae</taxon>
        <taxon>Schistosoma</taxon>
    </lineage>
</organism>
<keyword evidence="3" id="KW-1185">Reference proteome</keyword>
<dbReference type="STRING" id="31246.A0A183Q6F0"/>
<reference evidence="2 3" key="1">
    <citation type="submission" date="2018-11" db="EMBL/GenBank/DDBJ databases">
        <authorList>
            <consortium name="Pathogen Informatics"/>
        </authorList>
    </citation>
    <scope>NUCLEOTIDE SEQUENCE [LARGE SCALE GENOMIC DNA]</scope>
    <source>
        <strain>Denwood</strain>
        <strain evidence="3">Zambia</strain>
    </source>
</reference>
<protein>
    <submittedName>
        <fullName evidence="2">Uncharacterized protein</fullName>
    </submittedName>
</protein>
<sequence length="210" mass="23635">MGRIRTTAYHPASNGLVEQFHRQLKRALRAHENNNWYETSPLILLGIRTSLKVDIQCFTAERLHGMKLRLPEEFFTSRSSNDFGKSDYAQRLSEFMRTLSPVSTLIQHRQVALPRELSTCSHEGPFRVISRYEETFEVDRRDRVSIVSIDRLKPAHVDDSALPDKLGLSARAIKPTSGILTSTSGPTLDTSDTSFPRPGQQHASSAPSTD</sequence>
<dbReference type="GO" id="GO:0003676">
    <property type="term" value="F:nucleic acid binding"/>
    <property type="evidence" value="ECO:0007669"/>
    <property type="project" value="InterPro"/>
</dbReference>
<dbReference type="SUPFAM" id="SSF53098">
    <property type="entry name" value="Ribonuclease H-like"/>
    <property type="match status" value="1"/>
</dbReference>
<feature type="compositionally biased region" description="Polar residues" evidence="1">
    <location>
        <begin position="201"/>
        <end position="210"/>
    </location>
</feature>
<gene>
    <name evidence="2" type="ORF">SMTD_LOCUS22186</name>
</gene>
<evidence type="ECO:0000256" key="1">
    <source>
        <dbReference type="SAM" id="MobiDB-lite"/>
    </source>
</evidence>
<feature type="region of interest" description="Disordered" evidence="1">
    <location>
        <begin position="177"/>
        <end position="210"/>
    </location>
</feature>
<feature type="compositionally biased region" description="Polar residues" evidence="1">
    <location>
        <begin position="178"/>
        <end position="194"/>
    </location>
</feature>
<dbReference type="AlphaFoldDB" id="A0A183Q6F0"/>